<protein>
    <submittedName>
        <fullName evidence="6">Mitochondrial-processing peptidase subunit alpha</fullName>
    </submittedName>
</protein>
<dbReference type="STRING" id="5486.A0A367YGH8"/>
<feature type="region of interest" description="Disordered" evidence="3">
    <location>
        <begin position="488"/>
        <end position="510"/>
    </location>
</feature>
<evidence type="ECO:0000256" key="1">
    <source>
        <dbReference type="ARBA" id="ARBA00002123"/>
    </source>
</evidence>
<proteinExistence type="inferred from homology"/>
<dbReference type="PANTHER" id="PTHR11851:SF49">
    <property type="entry name" value="MITOCHONDRIAL-PROCESSING PEPTIDASE SUBUNIT ALPHA"/>
    <property type="match status" value="1"/>
</dbReference>
<feature type="domain" description="Peptidase M16 N-terminal" evidence="4">
    <location>
        <begin position="49"/>
        <end position="192"/>
    </location>
</feature>
<dbReference type="SUPFAM" id="SSF63411">
    <property type="entry name" value="LuxS/MPP-like metallohydrolase"/>
    <property type="match status" value="2"/>
</dbReference>
<dbReference type="Pfam" id="PF00675">
    <property type="entry name" value="Peptidase_M16"/>
    <property type="match status" value="1"/>
</dbReference>
<dbReference type="AlphaFoldDB" id="A0A367YGH8"/>
<gene>
    <name evidence="6" type="primary">MAS2</name>
    <name evidence="6" type="ORF">Cantr_00912</name>
</gene>
<feature type="domain" description="Peptidase M16 C-terminal" evidence="5">
    <location>
        <begin position="199"/>
        <end position="392"/>
    </location>
</feature>
<organism evidence="6 7">
    <name type="scientific">Candida viswanathii</name>
    <dbReference type="NCBI Taxonomy" id="5486"/>
    <lineage>
        <taxon>Eukaryota</taxon>
        <taxon>Fungi</taxon>
        <taxon>Dikarya</taxon>
        <taxon>Ascomycota</taxon>
        <taxon>Saccharomycotina</taxon>
        <taxon>Pichiomycetes</taxon>
        <taxon>Debaryomycetaceae</taxon>
        <taxon>Candida/Lodderomyces clade</taxon>
        <taxon>Candida</taxon>
    </lineage>
</organism>
<evidence type="ECO:0000259" key="4">
    <source>
        <dbReference type="Pfam" id="PF00675"/>
    </source>
</evidence>
<dbReference type="InterPro" id="IPR011765">
    <property type="entry name" value="Pept_M16_N"/>
</dbReference>
<comment type="function">
    <text evidence="1">Substrate recognition and binding subunit of the essential mitochondrial processing protease (MPP), which cleaves the mitochondrial sequence off newly imported precursors proteins.</text>
</comment>
<evidence type="ECO:0000256" key="2">
    <source>
        <dbReference type="ARBA" id="ARBA00007261"/>
    </source>
</evidence>
<dbReference type="EMBL" id="QLNQ01000021">
    <property type="protein sequence ID" value="RCK64983.1"/>
    <property type="molecule type" value="Genomic_DNA"/>
</dbReference>
<sequence>MLSRIPIKSLPRSAKPFASCFTRSNQTLASTAKPDIEMTTLANGLRLVTDATPGHFSALGAYIDAGSRFEDPKNPGLSHLHDRLAWKSTEKYNGQEMLENLSKLGGNYMSASQRESIIYQSSVFNKDVEKMLELICQTIRYPKFTDQEFEECLQTADYEVQELSYKPDLYLPEELHSVAYTENTLGLPLYFPRERLPLVTKQDILNYHDKFFQPQNVIIAMVGVPHEYALRLVMENFGDWKNTNTSKPDLGIVNYTGGELALPHKPPLYANLPELYHIQVGFETTGLLNDDLYSLATLQKLLGGGSSFSAGGPGKGMFSRLYTQILNQYPYVENCQCFNHSYIDSGIFGITLSLVPQAAGVGVQMIGNELSKLLTTESGMTTKEVDRAKKQLISSLLMNVESRLAKLEDLGRQIQCQGKITTIDEMVEKIDRLDAGDLKNVLEKVITGNVVTKGISSGLPSVVMQGERDSFGDVEYWLRHYGLGSFKGPELTEPRDSTNSNGQKKRGWFS</sequence>
<dbReference type="InterPro" id="IPR007863">
    <property type="entry name" value="Peptidase_M16_C"/>
</dbReference>
<reference evidence="6 7" key="1">
    <citation type="submission" date="2018-06" db="EMBL/GenBank/DDBJ databases">
        <title>Whole genome sequencing of Candida tropicalis (genome annotated by CSBL at Korea University).</title>
        <authorList>
            <person name="Ahn J."/>
        </authorList>
    </citation>
    <scope>NUCLEOTIDE SEQUENCE [LARGE SCALE GENOMIC DNA]</scope>
    <source>
        <strain evidence="6 7">ATCC 20962</strain>
    </source>
</reference>
<accession>A0A367YGH8</accession>
<evidence type="ECO:0000313" key="6">
    <source>
        <dbReference type="EMBL" id="RCK64983.1"/>
    </source>
</evidence>
<evidence type="ECO:0000259" key="5">
    <source>
        <dbReference type="Pfam" id="PF05193"/>
    </source>
</evidence>
<dbReference type="Pfam" id="PF05193">
    <property type="entry name" value="Peptidase_M16_C"/>
    <property type="match status" value="1"/>
</dbReference>
<dbReference type="PANTHER" id="PTHR11851">
    <property type="entry name" value="METALLOPROTEASE"/>
    <property type="match status" value="1"/>
</dbReference>
<comment type="similarity">
    <text evidence="2">Belongs to the peptidase M16 family.</text>
</comment>
<dbReference type="Gene3D" id="3.30.830.10">
    <property type="entry name" value="Metalloenzyme, LuxS/M16 peptidase-like"/>
    <property type="match status" value="2"/>
</dbReference>
<dbReference type="Proteomes" id="UP000253472">
    <property type="component" value="Unassembled WGS sequence"/>
</dbReference>
<dbReference type="GO" id="GO:0046872">
    <property type="term" value="F:metal ion binding"/>
    <property type="evidence" value="ECO:0007669"/>
    <property type="project" value="InterPro"/>
</dbReference>
<dbReference type="InterPro" id="IPR011249">
    <property type="entry name" value="Metalloenz_LuxS/M16"/>
</dbReference>
<keyword evidence="7" id="KW-1185">Reference proteome</keyword>
<evidence type="ECO:0000313" key="7">
    <source>
        <dbReference type="Proteomes" id="UP000253472"/>
    </source>
</evidence>
<dbReference type="GO" id="GO:0005739">
    <property type="term" value="C:mitochondrion"/>
    <property type="evidence" value="ECO:0007669"/>
    <property type="project" value="TreeGrafter"/>
</dbReference>
<dbReference type="OrthoDB" id="277191at2759"/>
<comment type="caution">
    <text evidence="6">The sequence shown here is derived from an EMBL/GenBank/DDBJ whole genome shotgun (WGS) entry which is preliminary data.</text>
</comment>
<name>A0A367YGH8_9ASCO</name>
<evidence type="ECO:0000256" key="3">
    <source>
        <dbReference type="SAM" id="MobiDB-lite"/>
    </source>
</evidence>
<dbReference type="InterPro" id="IPR050361">
    <property type="entry name" value="MPP/UQCRC_Complex"/>
</dbReference>
<dbReference type="GO" id="GO:0006627">
    <property type="term" value="P:protein processing involved in protein targeting to mitochondrion"/>
    <property type="evidence" value="ECO:0007669"/>
    <property type="project" value="TreeGrafter"/>
</dbReference>